<organism evidence="11 12">
    <name type="scientific">Monascus purpureus</name>
    <name type="common">Red mold</name>
    <name type="synonym">Monascus anka</name>
    <dbReference type="NCBI Taxonomy" id="5098"/>
    <lineage>
        <taxon>Eukaryota</taxon>
        <taxon>Fungi</taxon>
        <taxon>Dikarya</taxon>
        <taxon>Ascomycota</taxon>
        <taxon>Pezizomycotina</taxon>
        <taxon>Eurotiomycetes</taxon>
        <taxon>Eurotiomycetidae</taxon>
        <taxon>Eurotiales</taxon>
        <taxon>Aspergillaceae</taxon>
        <taxon>Monascus</taxon>
    </lineage>
</organism>
<dbReference type="InterPro" id="IPR036430">
    <property type="entry name" value="RNase_T2-like_sf"/>
</dbReference>
<dbReference type="Pfam" id="PF00445">
    <property type="entry name" value="Ribonuclease_T2"/>
    <property type="match status" value="1"/>
</dbReference>
<reference evidence="11 12" key="1">
    <citation type="submission" date="2019-06" db="EMBL/GenBank/DDBJ databases">
        <title>Wine fermentation using esterase from Monascus purpureus.</title>
        <authorList>
            <person name="Geng C."/>
            <person name="Zhang Y."/>
        </authorList>
    </citation>
    <scope>NUCLEOTIDE SEQUENCE [LARGE SCALE GENOMIC DNA]</scope>
    <source>
        <strain evidence="11">HQ1</strain>
    </source>
</reference>
<evidence type="ECO:0000256" key="3">
    <source>
        <dbReference type="ARBA" id="ARBA00022722"/>
    </source>
</evidence>
<dbReference type="GO" id="GO:0006401">
    <property type="term" value="P:RNA catabolic process"/>
    <property type="evidence" value="ECO:0007669"/>
    <property type="project" value="TreeGrafter"/>
</dbReference>
<dbReference type="AlphaFoldDB" id="A0A507QQC8"/>
<evidence type="ECO:0000313" key="12">
    <source>
        <dbReference type="Proteomes" id="UP000319663"/>
    </source>
</evidence>
<proteinExistence type="inferred from homology"/>
<evidence type="ECO:0000256" key="10">
    <source>
        <dbReference type="RuleBase" id="RU004328"/>
    </source>
</evidence>
<dbReference type="EMBL" id="VIFY01000100">
    <property type="protein sequence ID" value="TQB70646.1"/>
    <property type="molecule type" value="Genomic_DNA"/>
</dbReference>
<dbReference type="GO" id="GO:0016787">
    <property type="term" value="F:hydrolase activity"/>
    <property type="evidence" value="ECO:0007669"/>
    <property type="project" value="UniProtKB-KW"/>
</dbReference>
<dbReference type="Gene3D" id="3.90.730.10">
    <property type="entry name" value="Ribonuclease T2-like"/>
    <property type="match status" value="1"/>
</dbReference>
<dbReference type="GO" id="GO:0005576">
    <property type="term" value="C:extracellular region"/>
    <property type="evidence" value="ECO:0007669"/>
    <property type="project" value="TreeGrafter"/>
</dbReference>
<evidence type="ECO:0000256" key="2">
    <source>
        <dbReference type="ARBA" id="ARBA00012571"/>
    </source>
</evidence>
<dbReference type="PANTHER" id="PTHR11240:SF79">
    <property type="entry name" value="RIBONUCLEASE T2"/>
    <property type="match status" value="1"/>
</dbReference>
<keyword evidence="6" id="KW-1015">Disulfide bond</keyword>
<keyword evidence="5" id="KW-0378">Hydrolase</keyword>
<keyword evidence="4" id="KW-0255">Endonuclease</keyword>
<comment type="similarity">
    <text evidence="1 10">Belongs to the RNase T2 family.</text>
</comment>
<evidence type="ECO:0000256" key="1">
    <source>
        <dbReference type="ARBA" id="ARBA00007469"/>
    </source>
</evidence>
<dbReference type="SUPFAM" id="SSF55895">
    <property type="entry name" value="Ribonuclease Rh-like"/>
    <property type="match status" value="1"/>
</dbReference>
<name>A0A507QQC8_MONPU</name>
<dbReference type="Proteomes" id="UP000319663">
    <property type="component" value="Unassembled WGS sequence"/>
</dbReference>
<keyword evidence="12" id="KW-1185">Reference proteome</keyword>
<keyword evidence="8" id="KW-0456">Lyase</keyword>
<dbReference type="InterPro" id="IPR033130">
    <property type="entry name" value="RNase_T2_His_AS_2"/>
</dbReference>
<dbReference type="STRING" id="5098.A0A507QQC8"/>
<feature type="active site" evidence="9">
    <location>
        <position position="85"/>
    </location>
</feature>
<sequence length="213" mass="23915">MLLQTQFWDTDPSTGPEDSWTIHGLWPDNCDGTYESSCDSSRAYKNITDILQAQDRTQLLSYMDTYWVDINGDNEQFWSHEWSKHGTCINTIEPSCYTDYTPQEEVGDFFQKVVDLFKGLDTYKALADAGIMPGSDEYDLSDLEDALAKIHDGKKPQLSCESGELNQVYYYFVVQGNAIDGTYKAVDSVQSSNCPSSGITYAAKSGSDGYSRR</sequence>
<dbReference type="GO" id="GO:0003723">
    <property type="term" value="F:RNA binding"/>
    <property type="evidence" value="ECO:0007669"/>
    <property type="project" value="InterPro"/>
</dbReference>
<dbReference type="PROSITE" id="PS00531">
    <property type="entry name" value="RNASE_T2_2"/>
    <property type="match status" value="1"/>
</dbReference>
<feature type="active site" evidence="9">
    <location>
        <position position="81"/>
    </location>
</feature>
<comment type="caution">
    <text evidence="11">The sequence shown here is derived from an EMBL/GenBank/DDBJ whole genome shotgun (WGS) entry which is preliminary data.</text>
</comment>
<feature type="active site" evidence="9">
    <location>
        <position position="23"/>
    </location>
</feature>
<gene>
    <name evidence="11" type="primary">RNY1_1</name>
    <name evidence="11" type="ORF">MPDQ_000264</name>
</gene>
<dbReference type="EC" id="4.6.1.19" evidence="2"/>
<evidence type="ECO:0000256" key="8">
    <source>
        <dbReference type="ARBA" id="ARBA00023239"/>
    </source>
</evidence>
<dbReference type="PROSITE" id="PS00530">
    <property type="entry name" value="RNASE_T2_1"/>
    <property type="match status" value="1"/>
</dbReference>
<evidence type="ECO:0000256" key="7">
    <source>
        <dbReference type="ARBA" id="ARBA00023180"/>
    </source>
</evidence>
<dbReference type="InterPro" id="IPR033697">
    <property type="entry name" value="Ribonuclease_T2_eukaryotic"/>
</dbReference>
<dbReference type="PANTHER" id="PTHR11240">
    <property type="entry name" value="RIBONUCLEASE T2"/>
    <property type="match status" value="1"/>
</dbReference>
<dbReference type="CDD" id="cd01061">
    <property type="entry name" value="RNase_T2_euk"/>
    <property type="match status" value="1"/>
</dbReference>
<dbReference type="InterPro" id="IPR001568">
    <property type="entry name" value="RNase_T2-like"/>
</dbReference>
<keyword evidence="3" id="KW-0540">Nuclease</keyword>
<dbReference type="FunFam" id="3.90.730.10:FF:000004">
    <property type="entry name" value="Ribonuclease T2-like"/>
    <property type="match status" value="1"/>
</dbReference>
<accession>A0A507QQC8</accession>
<evidence type="ECO:0000256" key="4">
    <source>
        <dbReference type="ARBA" id="ARBA00022759"/>
    </source>
</evidence>
<evidence type="ECO:0000313" key="11">
    <source>
        <dbReference type="EMBL" id="TQB70646.1"/>
    </source>
</evidence>
<evidence type="ECO:0000256" key="6">
    <source>
        <dbReference type="ARBA" id="ARBA00023157"/>
    </source>
</evidence>
<protein>
    <recommendedName>
        <fullName evidence="2">ribonuclease T2</fullName>
        <ecNumber evidence="2">4.6.1.19</ecNumber>
    </recommendedName>
</protein>
<keyword evidence="7" id="KW-0325">Glycoprotein</keyword>
<evidence type="ECO:0000256" key="5">
    <source>
        <dbReference type="ARBA" id="ARBA00022801"/>
    </source>
</evidence>
<dbReference type="InterPro" id="IPR018188">
    <property type="entry name" value="RNase_T2_His_AS_1"/>
</dbReference>
<evidence type="ECO:0000256" key="9">
    <source>
        <dbReference type="PIRSR" id="PIRSR633697-1"/>
    </source>
</evidence>
<dbReference type="GO" id="GO:0033897">
    <property type="term" value="F:ribonuclease T2 activity"/>
    <property type="evidence" value="ECO:0007669"/>
    <property type="project" value="UniProtKB-EC"/>
</dbReference>